<reference evidence="3 4" key="1">
    <citation type="submission" date="2018-01" db="EMBL/GenBank/DDBJ databases">
        <title>Whole genome analyses suggest that Burkholderia sensu lato contains two further novel genera in the rhizoxinica-symbiotica group Mycetohabitans gen. nov., and Trinickia gen. nov.: implications for the evolution of diazotrophy and nodulation in the Burkholderiaceae.</title>
        <authorList>
            <person name="Estrada-de los Santos P."/>
            <person name="Palmer M."/>
            <person name="Chavez-Ramirez B."/>
            <person name="Beukes C."/>
            <person name="Steenkamp E.T."/>
            <person name="Hirsch A.M."/>
            <person name="Manyaka P."/>
            <person name="Maluk M."/>
            <person name="Lafos M."/>
            <person name="Crook M."/>
            <person name="Gross E."/>
            <person name="Simon M.F."/>
            <person name="Bueno dos Reis Junior F."/>
            <person name="Poole P.S."/>
            <person name="Venter S.N."/>
            <person name="James E.K."/>
        </authorList>
    </citation>
    <scope>NUCLEOTIDE SEQUENCE [LARGE SCALE GENOMIC DNA]</scope>
    <source>
        <strain evidence="3 4">GIMN1.004</strain>
    </source>
</reference>
<evidence type="ECO:0000256" key="2">
    <source>
        <dbReference type="SAM" id="SignalP"/>
    </source>
</evidence>
<dbReference type="OrthoDB" id="9111896at2"/>
<comment type="caution">
    <text evidence="3">The sequence shown here is derived from an EMBL/GenBank/DDBJ whole genome shotgun (WGS) entry which is preliminary data.</text>
</comment>
<sequence length="102" mass="10421">MKSLIQSVVIAAALAAPVVAFAQSNAPVTRAQVKAELIQYKQAGGRTNFSNDPHYPEDAQLAQARVNAQNGNNEGVGGVQAGSSASGAPAKADGLKPLFFGQ</sequence>
<feature type="signal peptide" evidence="2">
    <location>
        <begin position="1"/>
        <end position="22"/>
    </location>
</feature>
<dbReference type="Pfam" id="PF13663">
    <property type="entry name" value="DUF4148"/>
    <property type="match status" value="1"/>
</dbReference>
<evidence type="ECO:0000256" key="1">
    <source>
        <dbReference type="SAM" id="MobiDB-lite"/>
    </source>
</evidence>
<accession>A0A2N7VG54</accession>
<organism evidence="3 4">
    <name type="scientific">Trinickia dabaoshanensis</name>
    <dbReference type="NCBI Taxonomy" id="564714"/>
    <lineage>
        <taxon>Bacteria</taxon>
        <taxon>Pseudomonadati</taxon>
        <taxon>Pseudomonadota</taxon>
        <taxon>Betaproteobacteria</taxon>
        <taxon>Burkholderiales</taxon>
        <taxon>Burkholderiaceae</taxon>
        <taxon>Trinickia</taxon>
    </lineage>
</organism>
<protein>
    <recommendedName>
        <fullName evidence="5">DUF4148 domain-containing protein</fullName>
    </recommendedName>
</protein>
<evidence type="ECO:0008006" key="5">
    <source>
        <dbReference type="Google" id="ProtNLM"/>
    </source>
</evidence>
<dbReference type="Proteomes" id="UP000235616">
    <property type="component" value="Unassembled WGS sequence"/>
</dbReference>
<name>A0A2N7VG54_9BURK</name>
<feature type="region of interest" description="Disordered" evidence="1">
    <location>
        <begin position="65"/>
        <end position="102"/>
    </location>
</feature>
<keyword evidence="2" id="KW-0732">Signal</keyword>
<dbReference type="AlphaFoldDB" id="A0A2N7VG54"/>
<evidence type="ECO:0000313" key="3">
    <source>
        <dbReference type="EMBL" id="PMS16126.1"/>
    </source>
</evidence>
<feature type="chain" id="PRO_5014750277" description="DUF4148 domain-containing protein" evidence="2">
    <location>
        <begin position="23"/>
        <end position="102"/>
    </location>
</feature>
<dbReference type="InterPro" id="IPR025421">
    <property type="entry name" value="DUF4148"/>
</dbReference>
<gene>
    <name evidence="3" type="ORF">C0Z18_24325</name>
</gene>
<evidence type="ECO:0000313" key="4">
    <source>
        <dbReference type="Proteomes" id="UP000235616"/>
    </source>
</evidence>
<dbReference type="RefSeq" id="WP_102648010.1">
    <property type="nucleotide sequence ID" value="NZ_PNYA01000026.1"/>
</dbReference>
<feature type="compositionally biased region" description="Low complexity" evidence="1">
    <location>
        <begin position="81"/>
        <end position="92"/>
    </location>
</feature>
<proteinExistence type="predicted"/>
<keyword evidence="4" id="KW-1185">Reference proteome</keyword>
<dbReference type="EMBL" id="PNYA01000026">
    <property type="protein sequence ID" value="PMS16126.1"/>
    <property type="molecule type" value="Genomic_DNA"/>
</dbReference>